<keyword evidence="3" id="KW-0460">Magnesium</keyword>
<reference evidence="6" key="1">
    <citation type="submission" date="2020-11" db="EMBL/GenBank/DDBJ databases">
        <authorList>
            <person name="Tran Van P."/>
        </authorList>
    </citation>
    <scope>NUCLEOTIDE SEQUENCE</scope>
</reference>
<accession>A0A7R9LY25</accession>
<evidence type="ECO:0000256" key="2">
    <source>
        <dbReference type="ARBA" id="ARBA00022723"/>
    </source>
</evidence>
<dbReference type="SUPFAM" id="SSF51695">
    <property type="entry name" value="PLC-like phosphodiesterases"/>
    <property type="match status" value="1"/>
</dbReference>
<dbReference type="GO" id="GO:0006629">
    <property type="term" value="P:lipid metabolic process"/>
    <property type="evidence" value="ECO:0007669"/>
    <property type="project" value="InterPro"/>
</dbReference>
<dbReference type="Proteomes" id="UP000728032">
    <property type="component" value="Unassembled WGS sequence"/>
</dbReference>
<keyword evidence="2" id="KW-0479">Metal-binding</keyword>
<dbReference type="GO" id="GO:0008081">
    <property type="term" value="F:phosphoric diester hydrolase activity"/>
    <property type="evidence" value="ECO:0007669"/>
    <property type="project" value="InterPro"/>
</dbReference>
<dbReference type="GO" id="GO:0046872">
    <property type="term" value="F:metal ion binding"/>
    <property type="evidence" value="ECO:0007669"/>
    <property type="project" value="UniProtKB-KW"/>
</dbReference>
<evidence type="ECO:0000256" key="1">
    <source>
        <dbReference type="ARBA" id="ARBA00000110"/>
    </source>
</evidence>
<keyword evidence="5" id="KW-0456">Lyase</keyword>
<protein>
    <submittedName>
        <fullName evidence="6">Uncharacterized protein</fullName>
    </submittedName>
</protein>
<comment type="catalytic activity">
    <reaction evidence="1">
        <text>an N-(acyl)-sphingosylphosphoethanolamine = an N-(acyl)-sphingosyl-1,3-cyclic phosphate + ethanolamine</text>
        <dbReference type="Rhea" id="RHEA:60648"/>
        <dbReference type="ChEBI" id="CHEBI:57603"/>
        <dbReference type="ChEBI" id="CHEBI:143891"/>
        <dbReference type="ChEBI" id="CHEBI:143892"/>
    </reaction>
</comment>
<dbReference type="EMBL" id="OC918158">
    <property type="protein sequence ID" value="CAD7648780.1"/>
    <property type="molecule type" value="Genomic_DNA"/>
</dbReference>
<evidence type="ECO:0000313" key="7">
    <source>
        <dbReference type="Proteomes" id="UP000728032"/>
    </source>
</evidence>
<gene>
    <name evidence="6" type="ORF">ONB1V03_LOCUS6922</name>
</gene>
<dbReference type="EMBL" id="CAJPVJ010003333">
    <property type="protein sequence ID" value="CAG2167415.1"/>
    <property type="molecule type" value="Genomic_DNA"/>
</dbReference>
<name>A0A7R9LY25_9ACAR</name>
<evidence type="ECO:0000256" key="3">
    <source>
        <dbReference type="ARBA" id="ARBA00022842"/>
    </source>
</evidence>
<dbReference type="Gene3D" id="3.20.20.190">
    <property type="entry name" value="Phosphatidylinositol (PI) phosphodiesterase"/>
    <property type="match status" value="1"/>
</dbReference>
<sequence length="297" mass="34523">MVNSIEQVDSYLERGANAIECDIQFVGDGTPVHAFHGIPCDCFRDCGKWTPIELYMQYIRNITTPESLKYNDKFVLIILDLKTDNLDEIKKFIAGQRLFDLLLEHLFNRGHVHTRVNVLLSIQRVSDEPLMTGFMDALNSMDLSHLNRHIGWDVSANEPLDVISTMYSKRAMYGNIWQSDGITNCVSFINPTDRLQATLHLRDNFRKPYMSKIYHWTIDLHFSIRNSLRLGVDGLITNYPERIASILNEDEFHDDIRLANYTDNPWTRYMTDKSMTGIKVNTNHLERLQFIYSLLVI</sequence>
<dbReference type="AlphaFoldDB" id="A0A7R9LY25"/>
<evidence type="ECO:0000256" key="5">
    <source>
        <dbReference type="ARBA" id="ARBA00023239"/>
    </source>
</evidence>
<evidence type="ECO:0000313" key="6">
    <source>
        <dbReference type="EMBL" id="CAD7648780.1"/>
    </source>
</evidence>
<proteinExistence type="predicted"/>
<organism evidence="6">
    <name type="scientific">Oppiella nova</name>
    <dbReference type="NCBI Taxonomy" id="334625"/>
    <lineage>
        <taxon>Eukaryota</taxon>
        <taxon>Metazoa</taxon>
        <taxon>Ecdysozoa</taxon>
        <taxon>Arthropoda</taxon>
        <taxon>Chelicerata</taxon>
        <taxon>Arachnida</taxon>
        <taxon>Acari</taxon>
        <taxon>Acariformes</taxon>
        <taxon>Sarcoptiformes</taxon>
        <taxon>Oribatida</taxon>
        <taxon>Brachypylina</taxon>
        <taxon>Oppioidea</taxon>
        <taxon>Oppiidae</taxon>
        <taxon>Oppiella</taxon>
    </lineage>
</organism>
<dbReference type="Pfam" id="PF13653">
    <property type="entry name" value="GDPD_2"/>
    <property type="match status" value="1"/>
</dbReference>
<dbReference type="OrthoDB" id="1058301at2759"/>
<keyword evidence="7" id="KW-1185">Reference proteome</keyword>
<dbReference type="CDD" id="cd08576">
    <property type="entry name" value="GDPD_like_SMaseD_PLD"/>
    <property type="match status" value="1"/>
</dbReference>
<feature type="non-terminal residue" evidence="6">
    <location>
        <position position="297"/>
    </location>
</feature>
<dbReference type="GO" id="GO:0016829">
    <property type="term" value="F:lyase activity"/>
    <property type="evidence" value="ECO:0007669"/>
    <property type="project" value="UniProtKB-KW"/>
</dbReference>
<dbReference type="InterPro" id="IPR017946">
    <property type="entry name" value="PLC-like_Pdiesterase_TIM-brl"/>
</dbReference>
<evidence type="ECO:0000256" key="4">
    <source>
        <dbReference type="ARBA" id="ARBA00023157"/>
    </source>
</evidence>
<keyword evidence="4" id="KW-1015">Disulfide bond</keyword>